<reference evidence="4" key="1">
    <citation type="submission" date="2016-10" db="EMBL/GenBank/DDBJ databases">
        <title>Sequence of Gallionella enrichment culture.</title>
        <authorList>
            <person name="Poehlein A."/>
            <person name="Muehling M."/>
            <person name="Daniel R."/>
        </authorList>
    </citation>
    <scope>NUCLEOTIDE SEQUENCE</scope>
</reference>
<feature type="domain" description="N-acetyltransferase" evidence="3">
    <location>
        <begin position="29"/>
        <end position="186"/>
    </location>
</feature>
<evidence type="ECO:0000256" key="1">
    <source>
        <dbReference type="ARBA" id="ARBA00022679"/>
    </source>
</evidence>
<evidence type="ECO:0000313" key="4">
    <source>
        <dbReference type="EMBL" id="OIQ82263.1"/>
    </source>
</evidence>
<dbReference type="SUPFAM" id="SSF55729">
    <property type="entry name" value="Acyl-CoA N-acyltransferases (Nat)"/>
    <property type="match status" value="1"/>
</dbReference>
<dbReference type="CDD" id="cd04301">
    <property type="entry name" value="NAT_SF"/>
    <property type="match status" value="1"/>
</dbReference>
<comment type="caution">
    <text evidence="4">The sequence shown here is derived from an EMBL/GenBank/DDBJ whole genome shotgun (WGS) entry which is preliminary data.</text>
</comment>
<dbReference type="Pfam" id="PF00583">
    <property type="entry name" value="Acetyltransf_1"/>
    <property type="match status" value="1"/>
</dbReference>
<dbReference type="PANTHER" id="PTHR43877:SF2">
    <property type="entry name" value="AMINOALKYLPHOSPHONATE N-ACETYLTRANSFERASE-RELATED"/>
    <property type="match status" value="1"/>
</dbReference>
<protein>
    <submittedName>
        <fullName evidence="4">Putative acetyltransferase</fullName>
    </submittedName>
</protein>
<dbReference type="PROSITE" id="PS51186">
    <property type="entry name" value="GNAT"/>
    <property type="match status" value="1"/>
</dbReference>
<keyword evidence="2" id="KW-0012">Acyltransferase</keyword>
<dbReference type="InterPro" id="IPR016181">
    <property type="entry name" value="Acyl_CoA_acyltransferase"/>
</dbReference>
<dbReference type="EMBL" id="MLJW01000824">
    <property type="protein sequence ID" value="OIQ82263.1"/>
    <property type="molecule type" value="Genomic_DNA"/>
</dbReference>
<keyword evidence="1 4" id="KW-0808">Transferase</keyword>
<dbReference type="PANTHER" id="PTHR43877">
    <property type="entry name" value="AMINOALKYLPHOSPHONATE N-ACETYLTRANSFERASE-RELATED-RELATED"/>
    <property type="match status" value="1"/>
</dbReference>
<evidence type="ECO:0000259" key="3">
    <source>
        <dbReference type="PROSITE" id="PS51186"/>
    </source>
</evidence>
<proteinExistence type="predicted"/>
<sequence length="197" mass="21666">MPDVDGRFAGRTKCRLAQWFLSANRFEMIEIRTVDWSVPAHAQGVLEMVKAYALEATAGEGLSADAQARLIPALRQRADYVGVLAFAAQRPVGLINAFEGFSTFMARPLLNVHDVYVDGAVRGQSIAGRMLEHLQGLAIARGCGKLTLEVLEHNHPAVSSYRRFGFQPYALDPAQGRATFWEKRLPLGDLVAAQLPF</sequence>
<accession>A0A1J5QQV8</accession>
<dbReference type="Gene3D" id="3.40.630.30">
    <property type="match status" value="1"/>
</dbReference>
<organism evidence="4">
    <name type="scientific">mine drainage metagenome</name>
    <dbReference type="NCBI Taxonomy" id="410659"/>
    <lineage>
        <taxon>unclassified sequences</taxon>
        <taxon>metagenomes</taxon>
        <taxon>ecological metagenomes</taxon>
    </lineage>
</organism>
<dbReference type="InterPro" id="IPR050832">
    <property type="entry name" value="Bact_Acetyltransf"/>
</dbReference>
<evidence type="ECO:0000256" key="2">
    <source>
        <dbReference type="ARBA" id="ARBA00023315"/>
    </source>
</evidence>
<name>A0A1J5QQV8_9ZZZZ</name>
<dbReference type="InterPro" id="IPR000182">
    <property type="entry name" value="GNAT_dom"/>
</dbReference>
<dbReference type="AlphaFoldDB" id="A0A1J5QQV8"/>
<dbReference type="GO" id="GO:0016747">
    <property type="term" value="F:acyltransferase activity, transferring groups other than amino-acyl groups"/>
    <property type="evidence" value="ECO:0007669"/>
    <property type="project" value="InterPro"/>
</dbReference>
<gene>
    <name evidence="4" type="ORF">GALL_359580</name>
</gene>